<proteinExistence type="predicted"/>
<evidence type="ECO:0000313" key="2">
    <source>
        <dbReference type="Proteomes" id="UP001320706"/>
    </source>
</evidence>
<comment type="caution">
    <text evidence="1">The sequence shown here is derived from an EMBL/GenBank/DDBJ whole genome shotgun (WGS) entry which is preliminary data.</text>
</comment>
<name>A0ACC3SFT2_9PEZI</name>
<accession>A0ACC3SFT2</accession>
<organism evidence="1 2">
    <name type="scientific">Zalaria obscura</name>
    <dbReference type="NCBI Taxonomy" id="2024903"/>
    <lineage>
        <taxon>Eukaryota</taxon>
        <taxon>Fungi</taxon>
        <taxon>Dikarya</taxon>
        <taxon>Ascomycota</taxon>
        <taxon>Pezizomycotina</taxon>
        <taxon>Dothideomycetes</taxon>
        <taxon>Dothideomycetidae</taxon>
        <taxon>Dothideales</taxon>
        <taxon>Zalariaceae</taxon>
        <taxon>Zalaria</taxon>
    </lineage>
</organism>
<dbReference type="Proteomes" id="UP001320706">
    <property type="component" value="Unassembled WGS sequence"/>
</dbReference>
<gene>
    <name evidence="1" type="ORF">M8818_003655</name>
</gene>
<dbReference type="EMBL" id="JAMKPW020000016">
    <property type="protein sequence ID" value="KAK8210167.1"/>
    <property type="molecule type" value="Genomic_DNA"/>
</dbReference>
<evidence type="ECO:0000313" key="1">
    <source>
        <dbReference type="EMBL" id="KAK8210167.1"/>
    </source>
</evidence>
<keyword evidence="2" id="KW-1185">Reference proteome</keyword>
<reference evidence="1" key="1">
    <citation type="submission" date="2024-02" db="EMBL/GenBank/DDBJ databases">
        <title>Metagenome Assembled Genome of Zalaria obscura JY119.</title>
        <authorList>
            <person name="Vighnesh L."/>
            <person name="Jagadeeshwari U."/>
            <person name="Venkata Ramana C."/>
            <person name="Sasikala C."/>
        </authorList>
    </citation>
    <scope>NUCLEOTIDE SEQUENCE</scope>
    <source>
        <strain evidence="1">JY119</strain>
    </source>
</reference>
<protein>
    <submittedName>
        <fullName evidence="1">Uncharacterized protein</fullName>
    </submittedName>
</protein>
<sequence>MMGRRMATLLGRSHSIAWRQPIEAITPGFVESLAELASLQRTCGVAPLLVPQTGRQTFRIRYARGHIIIPSEAVTLDTLPSVECDERTVQKAAESSTPEFFGRVSLSLVITRYVYCPPQRKPRVSFTTAEPEG</sequence>